<comment type="caution">
    <text evidence="1">The sequence shown here is derived from an EMBL/GenBank/DDBJ whole genome shotgun (WGS) entry which is preliminary data.</text>
</comment>
<evidence type="ECO:0000313" key="1">
    <source>
        <dbReference type="EMBL" id="KUG15961.1"/>
    </source>
</evidence>
<reference evidence="1" key="1">
    <citation type="journal article" date="2015" name="Proc. Natl. Acad. Sci. U.S.A.">
        <title>Networks of energetic and metabolic interactions define dynamics in microbial communities.</title>
        <authorList>
            <person name="Embree M."/>
            <person name="Liu J.K."/>
            <person name="Al-Bassam M.M."/>
            <person name="Zengler K."/>
        </authorList>
    </citation>
    <scope>NUCLEOTIDE SEQUENCE</scope>
</reference>
<accession>A0A0W8F511</accession>
<name>A0A0W8F511_9ZZZZ</name>
<gene>
    <name evidence="1" type="ORF">ASZ90_014381</name>
</gene>
<proteinExistence type="predicted"/>
<dbReference type="AlphaFoldDB" id="A0A0W8F511"/>
<organism evidence="1">
    <name type="scientific">hydrocarbon metagenome</name>
    <dbReference type="NCBI Taxonomy" id="938273"/>
    <lineage>
        <taxon>unclassified sequences</taxon>
        <taxon>metagenomes</taxon>
        <taxon>ecological metagenomes</taxon>
    </lineage>
</organism>
<sequence>MQITYTNVIFDIYRLSCNGCHLCCNCAKDVAKREKMNYDEIGLNPEVNR</sequence>
<protein>
    <submittedName>
        <fullName evidence="1">Uncharacterized protein</fullName>
    </submittedName>
</protein>
<dbReference type="EMBL" id="LNQE01001519">
    <property type="protein sequence ID" value="KUG15961.1"/>
    <property type="molecule type" value="Genomic_DNA"/>
</dbReference>